<keyword evidence="1" id="KW-0805">Transcription regulation</keyword>
<dbReference type="InterPro" id="IPR000835">
    <property type="entry name" value="HTH_MarR-typ"/>
</dbReference>
<evidence type="ECO:0000313" key="6">
    <source>
        <dbReference type="Proteomes" id="UP000663802"/>
    </source>
</evidence>
<keyword evidence="3" id="KW-0804">Transcription</keyword>
<dbReference type="EMBL" id="BMBA01000014">
    <property type="protein sequence ID" value="GFZ34556.1"/>
    <property type="molecule type" value="Genomic_DNA"/>
</dbReference>
<evidence type="ECO:0000256" key="3">
    <source>
        <dbReference type="ARBA" id="ARBA00023163"/>
    </source>
</evidence>
<name>A0ABQ1EID9_9CLOT</name>
<evidence type="ECO:0000256" key="1">
    <source>
        <dbReference type="ARBA" id="ARBA00023015"/>
    </source>
</evidence>
<keyword evidence="6" id="KW-1185">Reference proteome</keyword>
<dbReference type="Gene3D" id="1.10.10.10">
    <property type="entry name" value="Winged helix-like DNA-binding domain superfamily/Winged helix DNA-binding domain"/>
    <property type="match status" value="1"/>
</dbReference>
<dbReference type="SMART" id="SM00347">
    <property type="entry name" value="HTH_MARR"/>
    <property type="match status" value="1"/>
</dbReference>
<feature type="domain" description="HTH marR-type" evidence="4">
    <location>
        <begin position="4"/>
        <end position="136"/>
    </location>
</feature>
<comment type="caution">
    <text evidence="5">The sequence shown here is derived from an EMBL/GenBank/DDBJ whole genome shotgun (WGS) entry which is preliminary data.</text>
</comment>
<accession>A0ABQ1EID9</accession>
<protein>
    <submittedName>
        <fullName evidence="5">Transcriptional regulator</fullName>
    </submittedName>
</protein>
<dbReference type="Proteomes" id="UP000663802">
    <property type="component" value="Unassembled WGS sequence"/>
</dbReference>
<dbReference type="SUPFAM" id="SSF46785">
    <property type="entry name" value="Winged helix' DNA-binding domain"/>
    <property type="match status" value="1"/>
</dbReference>
<dbReference type="InterPro" id="IPR036388">
    <property type="entry name" value="WH-like_DNA-bd_sf"/>
</dbReference>
<dbReference type="PROSITE" id="PS50995">
    <property type="entry name" value="HTH_MARR_2"/>
    <property type="match status" value="1"/>
</dbReference>
<evidence type="ECO:0000313" key="5">
    <source>
        <dbReference type="EMBL" id="GFZ34556.1"/>
    </source>
</evidence>
<dbReference type="RefSeq" id="WP_206873042.1">
    <property type="nucleotide sequence ID" value="NZ_BMBA01000014.1"/>
</dbReference>
<evidence type="ECO:0000259" key="4">
    <source>
        <dbReference type="PROSITE" id="PS50995"/>
    </source>
</evidence>
<dbReference type="PANTHER" id="PTHR42756">
    <property type="entry name" value="TRANSCRIPTIONAL REGULATOR, MARR"/>
    <property type="match status" value="1"/>
</dbReference>
<dbReference type="PRINTS" id="PR00598">
    <property type="entry name" value="HTHMARR"/>
</dbReference>
<proteinExistence type="predicted"/>
<sequence length="143" mass="16526">MRINESFGYLINLTARNIKKELEEEIKKYGITTSQWFVLKVLEEEDNLTQAEVAEKLSGDRATAGAVIDRLIKKNLIYRNQCENDRRANRVNISAYGRELAEKICSEAVKCNEKALGGFNDEEVKQLFTYLYRINNNLNINNM</sequence>
<dbReference type="PANTHER" id="PTHR42756:SF1">
    <property type="entry name" value="TRANSCRIPTIONAL REPRESSOR OF EMRAB OPERON"/>
    <property type="match status" value="1"/>
</dbReference>
<gene>
    <name evidence="5" type="ORF">CSC2_50820</name>
</gene>
<dbReference type="InterPro" id="IPR036390">
    <property type="entry name" value="WH_DNA-bd_sf"/>
</dbReference>
<organism evidence="5 6">
    <name type="scientific">Clostridium zeae</name>
    <dbReference type="NCBI Taxonomy" id="2759022"/>
    <lineage>
        <taxon>Bacteria</taxon>
        <taxon>Bacillati</taxon>
        <taxon>Bacillota</taxon>
        <taxon>Clostridia</taxon>
        <taxon>Eubacteriales</taxon>
        <taxon>Clostridiaceae</taxon>
        <taxon>Clostridium</taxon>
    </lineage>
</organism>
<evidence type="ECO:0000256" key="2">
    <source>
        <dbReference type="ARBA" id="ARBA00023125"/>
    </source>
</evidence>
<keyword evidence="2" id="KW-0238">DNA-binding</keyword>
<reference evidence="5 6" key="1">
    <citation type="journal article" date="2021" name="Int. J. Syst. Evol. Microbiol.">
        <title>Clostridium zeae sp. nov., isolated from corn silage.</title>
        <authorList>
            <person name="Kobayashi H."/>
            <person name="Tanizawa Y."/>
            <person name="Yagura M."/>
            <person name="Sakamoto M."/>
            <person name="Ohkuma M."/>
            <person name="Tohno M."/>
        </authorList>
    </citation>
    <scope>NUCLEOTIDE SEQUENCE [LARGE SCALE GENOMIC DNA]</scope>
    <source>
        <strain evidence="5 6">CSC2</strain>
    </source>
</reference>
<dbReference type="Pfam" id="PF01047">
    <property type="entry name" value="MarR"/>
    <property type="match status" value="1"/>
</dbReference>